<name>X0VI29_9ZZZZ</name>
<comment type="caution">
    <text evidence="2">The sequence shown here is derived from an EMBL/GenBank/DDBJ whole genome shotgun (WGS) entry which is preliminary data.</text>
</comment>
<comment type="similarity">
    <text evidence="1">Belongs to the GMC oxidoreductase family.</text>
</comment>
<dbReference type="PANTHER" id="PTHR11552:SF147">
    <property type="entry name" value="CHOLINE DEHYDROGENASE, MITOCHONDRIAL"/>
    <property type="match status" value="1"/>
</dbReference>
<dbReference type="AlphaFoldDB" id="X0VI29"/>
<evidence type="ECO:0000256" key="1">
    <source>
        <dbReference type="ARBA" id="ARBA00010790"/>
    </source>
</evidence>
<dbReference type="GO" id="GO:0016491">
    <property type="term" value="F:oxidoreductase activity"/>
    <property type="evidence" value="ECO:0007669"/>
    <property type="project" value="TreeGrafter"/>
</dbReference>
<dbReference type="EMBL" id="BARS01030102">
    <property type="protein sequence ID" value="GAG17934.1"/>
    <property type="molecule type" value="Genomic_DNA"/>
</dbReference>
<reference evidence="2" key="1">
    <citation type="journal article" date="2014" name="Front. Microbiol.">
        <title>High frequency of phylogenetically diverse reductive dehalogenase-homologous genes in deep subseafloor sedimentary metagenomes.</title>
        <authorList>
            <person name="Kawai M."/>
            <person name="Futagami T."/>
            <person name="Toyoda A."/>
            <person name="Takaki Y."/>
            <person name="Nishi S."/>
            <person name="Hori S."/>
            <person name="Arai W."/>
            <person name="Tsubouchi T."/>
            <person name="Morono Y."/>
            <person name="Uchiyama I."/>
            <person name="Ito T."/>
            <person name="Fujiyama A."/>
            <person name="Inagaki F."/>
            <person name="Takami H."/>
        </authorList>
    </citation>
    <scope>NUCLEOTIDE SEQUENCE</scope>
    <source>
        <strain evidence="2">Expedition CK06-06</strain>
    </source>
</reference>
<proteinExistence type="inferred from homology"/>
<protein>
    <submittedName>
        <fullName evidence="2">Uncharacterized protein</fullName>
    </submittedName>
</protein>
<dbReference type="SUPFAM" id="SSF51905">
    <property type="entry name" value="FAD/NAD(P)-binding domain"/>
    <property type="match status" value="1"/>
</dbReference>
<sequence>MAWDYIIAGGGTAGCVLANRLSADGASRVLMLEAGGSDRTPVVRIPAGEIFAIASGRYNWNYDAEPDPSL</sequence>
<dbReference type="InterPro" id="IPR036188">
    <property type="entry name" value="FAD/NAD-bd_sf"/>
</dbReference>
<dbReference type="GO" id="GO:0050660">
    <property type="term" value="F:flavin adenine dinucleotide binding"/>
    <property type="evidence" value="ECO:0007669"/>
    <property type="project" value="InterPro"/>
</dbReference>
<gene>
    <name evidence="2" type="ORF">S01H1_46981</name>
</gene>
<accession>X0VI29</accession>
<dbReference type="PANTHER" id="PTHR11552">
    <property type="entry name" value="GLUCOSE-METHANOL-CHOLINE GMC OXIDOREDUCTASE"/>
    <property type="match status" value="1"/>
</dbReference>
<dbReference type="Gene3D" id="3.50.50.60">
    <property type="entry name" value="FAD/NAD(P)-binding domain"/>
    <property type="match status" value="1"/>
</dbReference>
<dbReference type="InterPro" id="IPR012132">
    <property type="entry name" value="GMC_OxRdtase"/>
</dbReference>
<organism evidence="2">
    <name type="scientific">marine sediment metagenome</name>
    <dbReference type="NCBI Taxonomy" id="412755"/>
    <lineage>
        <taxon>unclassified sequences</taxon>
        <taxon>metagenomes</taxon>
        <taxon>ecological metagenomes</taxon>
    </lineage>
</organism>
<evidence type="ECO:0000313" key="2">
    <source>
        <dbReference type="EMBL" id="GAG17934.1"/>
    </source>
</evidence>
<feature type="non-terminal residue" evidence="2">
    <location>
        <position position="70"/>
    </location>
</feature>